<evidence type="ECO:0000256" key="2">
    <source>
        <dbReference type="ARBA" id="ARBA00022801"/>
    </source>
</evidence>
<dbReference type="GO" id="GO:0004556">
    <property type="term" value="F:alpha-amylase activity"/>
    <property type="evidence" value="ECO:0007669"/>
    <property type="project" value="TreeGrafter"/>
</dbReference>
<feature type="region of interest" description="Disordered" evidence="4">
    <location>
        <begin position="1"/>
        <end position="26"/>
    </location>
</feature>
<organism evidence="7">
    <name type="scientific">Enterococcus faecium</name>
    <name type="common">Streptococcus faecium</name>
    <dbReference type="NCBI Taxonomy" id="1352"/>
    <lineage>
        <taxon>Bacteria</taxon>
        <taxon>Bacillati</taxon>
        <taxon>Bacillota</taxon>
        <taxon>Bacilli</taxon>
        <taxon>Lactobacillales</taxon>
        <taxon>Enterococcaceae</taxon>
        <taxon>Enterococcus</taxon>
    </lineage>
</organism>
<evidence type="ECO:0000256" key="1">
    <source>
        <dbReference type="ARBA" id="ARBA00008061"/>
    </source>
</evidence>
<dbReference type="Pfam" id="PF16657">
    <property type="entry name" value="Malt_amylase_C"/>
    <property type="match status" value="1"/>
</dbReference>
<feature type="domain" description="Glycosyl hydrolase family 13 catalytic" evidence="5">
    <location>
        <begin position="4"/>
        <end position="74"/>
    </location>
</feature>
<feature type="domain" description="Maltogenic amylase-like C-terminal" evidence="6">
    <location>
        <begin position="76"/>
        <end position="119"/>
    </location>
</feature>
<evidence type="ECO:0000313" key="7">
    <source>
        <dbReference type="EMBL" id="VYT77113.1"/>
    </source>
</evidence>
<dbReference type="InterPro" id="IPR017853">
    <property type="entry name" value="GH"/>
</dbReference>
<dbReference type="EMBL" id="CACRTQ010000014">
    <property type="protein sequence ID" value="VYT77113.1"/>
    <property type="molecule type" value="Genomic_DNA"/>
</dbReference>
<comment type="similarity">
    <text evidence="1">Belongs to the glycosyl hydrolase 13 family.</text>
</comment>
<evidence type="ECO:0000259" key="6">
    <source>
        <dbReference type="Pfam" id="PF16657"/>
    </source>
</evidence>
<keyword evidence="2 7" id="KW-0378">Hydrolase</keyword>
<dbReference type="GO" id="GO:0009313">
    <property type="term" value="P:oligosaccharide catabolic process"/>
    <property type="evidence" value="ECO:0007669"/>
    <property type="project" value="TreeGrafter"/>
</dbReference>
<reference evidence="7" key="1">
    <citation type="submission" date="2019-11" db="EMBL/GenBank/DDBJ databases">
        <authorList>
            <person name="Feng L."/>
        </authorList>
    </citation>
    <scope>NUCLEOTIDE SEQUENCE</scope>
    <source>
        <strain evidence="7">EFaeciumLFYP64</strain>
    </source>
</reference>
<evidence type="ECO:0000256" key="4">
    <source>
        <dbReference type="SAM" id="MobiDB-lite"/>
    </source>
</evidence>
<dbReference type="EC" id="3.2.1.10" evidence="7"/>
<name>A0A6N2ZEU0_ENTFC</name>
<dbReference type="Gene3D" id="2.60.40.1180">
    <property type="entry name" value="Golgi alpha-mannosidase II"/>
    <property type="match status" value="1"/>
</dbReference>
<dbReference type="InterPro" id="IPR032091">
    <property type="entry name" value="Malt_amylase-like_C"/>
</dbReference>
<sequence length="145" mass="16797">MIQSINSKGRDNARHPMQWNNHKNGGFTEGTPWLPVGNTEEINVEAALAAQNSLFYTYQKLIELRKELPVIVYGKYQVIETEEPNVLAYLRSLKNQKILVVVNFSDQKTTFPIGKYRVKQFLIQNYKKKITNNLLPYEAFSALIY</sequence>
<dbReference type="Gene3D" id="3.20.20.80">
    <property type="entry name" value="Glycosidases"/>
    <property type="match status" value="1"/>
</dbReference>
<dbReference type="SUPFAM" id="SSF51445">
    <property type="entry name" value="(Trans)glycosidases"/>
    <property type="match status" value="1"/>
</dbReference>
<dbReference type="PANTHER" id="PTHR10357">
    <property type="entry name" value="ALPHA-AMYLASE FAMILY MEMBER"/>
    <property type="match status" value="1"/>
</dbReference>
<dbReference type="InterPro" id="IPR006047">
    <property type="entry name" value="GH13_cat_dom"/>
</dbReference>
<dbReference type="AlphaFoldDB" id="A0A6N2ZEU0"/>
<evidence type="ECO:0000256" key="3">
    <source>
        <dbReference type="ARBA" id="ARBA00023295"/>
    </source>
</evidence>
<evidence type="ECO:0000259" key="5">
    <source>
        <dbReference type="Pfam" id="PF00128"/>
    </source>
</evidence>
<dbReference type="GO" id="GO:0004574">
    <property type="term" value="F:oligo-1,6-glucosidase activity"/>
    <property type="evidence" value="ECO:0007669"/>
    <property type="project" value="UniProtKB-EC"/>
</dbReference>
<dbReference type="FunFam" id="2.60.40.1180:FF:000007">
    <property type="entry name" value="Sucrose isomerase"/>
    <property type="match status" value="1"/>
</dbReference>
<accession>A0A6N2ZEU0</accession>
<dbReference type="InterPro" id="IPR013780">
    <property type="entry name" value="Glyco_hydro_b"/>
</dbReference>
<dbReference type="PANTHER" id="PTHR10357:SF179">
    <property type="entry name" value="NEUTRAL AND BASIC AMINO ACID TRANSPORT PROTEIN RBAT"/>
    <property type="match status" value="1"/>
</dbReference>
<protein>
    <submittedName>
        <fullName evidence="7">Oligo-1,6-glucosidase</fullName>
        <ecNumber evidence="7">3.2.1.10</ecNumber>
    </submittedName>
</protein>
<keyword evidence="3 7" id="KW-0326">Glycosidase</keyword>
<gene>
    <name evidence="7" type="primary">malL_1</name>
    <name evidence="7" type="ORF">EFLFYP64_00467</name>
</gene>
<proteinExistence type="inferred from homology"/>
<dbReference type="Pfam" id="PF00128">
    <property type="entry name" value="Alpha-amylase"/>
    <property type="match status" value="1"/>
</dbReference>
<dbReference type="SUPFAM" id="SSF51011">
    <property type="entry name" value="Glycosyl hydrolase domain"/>
    <property type="match status" value="1"/>
</dbReference>